<keyword evidence="5" id="KW-1185">Reference proteome</keyword>
<dbReference type="EMBL" id="BSDR01000001">
    <property type="protein sequence ID" value="GLI33598.1"/>
    <property type="molecule type" value="Genomic_DNA"/>
</dbReference>
<reference evidence="4" key="1">
    <citation type="submission" date="2022-12" db="EMBL/GenBank/DDBJ databases">
        <title>Reference genome sequencing for broad-spectrum identification of bacterial and archaeal isolates by mass spectrometry.</title>
        <authorList>
            <person name="Sekiguchi Y."/>
            <person name="Tourlousse D.M."/>
        </authorList>
    </citation>
    <scope>NUCLEOTIDE SEQUENCE</scope>
    <source>
        <strain evidence="4">ASRB1</strain>
    </source>
</reference>
<accession>A0A9W6D1K7</accession>
<protein>
    <recommendedName>
        <fullName evidence="3">Thiamine-binding protein domain-containing protein</fullName>
    </recommendedName>
</protein>
<dbReference type="RefSeq" id="WP_281792689.1">
    <property type="nucleotide sequence ID" value="NZ_BSDR01000001.1"/>
</dbReference>
<comment type="caution">
    <text evidence="4">The sequence shown here is derived from an EMBL/GenBank/DDBJ whole genome shotgun (WGS) entry which is preliminary data.</text>
</comment>
<dbReference type="NCBIfam" id="TIGR00106">
    <property type="entry name" value="MTH1187 family thiamine-binding protein"/>
    <property type="match status" value="1"/>
</dbReference>
<dbReference type="AlphaFoldDB" id="A0A9W6D1K7"/>
<evidence type="ECO:0000256" key="1">
    <source>
        <dbReference type="ARBA" id="ARBA00010272"/>
    </source>
</evidence>
<dbReference type="InterPro" id="IPR029756">
    <property type="entry name" value="MTH1187/YkoF-like"/>
</dbReference>
<comment type="similarity">
    <text evidence="1">Belongs to the UPF0045 family.</text>
</comment>
<evidence type="ECO:0000313" key="5">
    <source>
        <dbReference type="Proteomes" id="UP001144372"/>
    </source>
</evidence>
<sequence length="101" mass="11189">MAIVEISVVPLGISGCSLSTHVAKVLSVLKESSLQYELTAMGTIISGDLDEIWNVLKKMHESVFSSDVCRVLTQIKIDDRRDRKATPEQKIRSVMEKLSKG</sequence>
<organism evidence="4 5">
    <name type="scientific">Desulforhabdus amnigena</name>
    <dbReference type="NCBI Taxonomy" id="40218"/>
    <lineage>
        <taxon>Bacteria</taxon>
        <taxon>Pseudomonadati</taxon>
        <taxon>Thermodesulfobacteriota</taxon>
        <taxon>Syntrophobacteria</taxon>
        <taxon>Syntrophobacterales</taxon>
        <taxon>Syntrophobacteraceae</taxon>
        <taxon>Desulforhabdus</taxon>
    </lineage>
</organism>
<dbReference type="GO" id="GO:0005829">
    <property type="term" value="C:cytosol"/>
    <property type="evidence" value="ECO:0007669"/>
    <property type="project" value="TreeGrafter"/>
</dbReference>
<dbReference type="PANTHER" id="PTHR33777">
    <property type="entry name" value="UPF0045 PROTEIN ECM15"/>
    <property type="match status" value="1"/>
</dbReference>
<evidence type="ECO:0000313" key="4">
    <source>
        <dbReference type="EMBL" id="GLI33598.1"/>
    </source>
</evidence>
<dbReference type="PANTHER" id="PTHR33777:SF1">
    <property type="entry name" value="UPF0045 PROTEIN ECM15"/>
    <property type="match status" value="1"/>
</dbReference>
<gene>
    <name evidence="4" type="ORF">DAMNIGENAA_10310</name>
</gene>
<name>A0A9W6D1K7_9BACT</name>
<dbReference type="SUPFAM" id="SSF89957">
    <property type="entry name" value="MTH1187/YkoF-like"/>
    <property type="match status" value="1"/>
</dbReference>
<feature type="domain" description="Thiamine-binding protein" evidence="3">
    <location>
        <begin position="4"/>
        <end position="94"/>
    </location>
</feature>
<feature type="region of interest" description="Disordered" evidence="2">
    <location>
        <begin position="82"/>
        <end position="101"/>
    </location>
</feature>
<dbReference type="Gene3D" id="3.30.70.930">
    <property type="match status" value="1"/>
</dbReference>
<evidence type="ECO:0000256" key="2">
    <source>
        <dbReference type="SAM" id="MobiDB-lite"/>
    </source>
</evidence>
<dbReference type="Proteomes" id="UP001144372">
    <property type="component" value="Unassembled WGS sequence"/>
</dbReference>
<dbReference type="InterPro" id="IPR002767">
    <property type="entry name" value="Thiamine_BP"/>
</dbReference>
<proteinExistence type="inferred from homology"/>
<dbReference type="InterPro" id="IPR051614">
    <property type="entry name" value="UPF0045_domain"/>
</dbReference>
<dbReference type="Pfam" id="PF01910">
    <property type="entry name" value="Thiamine_BP"/>
    <property type="match status" value="1"/>
</dbReference>
<evidence type="ECO:0000259" key="3">
    <source>
        <dbReference type="Pfam" id="PF01910"/>
    </source>
</evidence>